<evidence type="ECO:0000313" key="1">
    <source>
        <dbReference type="EMBL" id="RXI01840.1"/>
    </source>
</evidence>
<dbReference type="EMBL" id="RDQH01000330">
    <property type="protein sequence ID" value="RXI01840.1"/>
    <property type="molecule type" value="Genomic_DNA"/>
</dbReference>
<proteinExistence type="predicted"/>
<comment type="caution">
    <text evidence="1">The sequence shown here is derived from an EMBL/GenBank/DDBJ whole genome shotgun (WGS) entry which is preliminary data.</text>
</comment>
<protein>
    <submittedName>
        <fullName evidence="1">Uncharacterized protein</fullName>
    </submittedName>
</protein>
<evidence type="ECO:0000313" key="2">
    <source>
        <dbReference type="Proteomes" id="UP000290289"/>
    </source>
</evidence>
<accession>A0A498K102</accession>
<keyword evidence="2" id="KW-1185">Reference proteome</keyword>
<dbReference type="Proteomes" id="UP000290289">
    <property type="component" value="Chromosome 4"/>
</dbReference>
<reference evidence="1 2" key="1">
    <citation type="submission" date="2018-10" db="EMBL/GenBank/DDBJ databases">
        <title>A high-quality apple genome assembly.</title>
        <authorList>
            <person name="Hu J."/>
        </authorList>
    </citation>
    <scope>NUCLEOTIDE SEQUENCE [LARGE SCALE GENOMIC DNA]</scope>
    <source>
        <strain evidence="2">cv. HFTH1</strain>
        <tissue evidence="1">Young leaf</tissue>
    </source>
</reference>
<dbReference type="AlphaFoldDB" id="A0A498K102"/>
<gene>
    <name evidence="1" type="ORF">DVH24_015189</name>
</gene>
<organism evidence="1 2">
    <name type="scientific">Malus domestica</name>
    <name type="common">Apple</name>
    <name type="synonym">Pyrus malus</name>
    <dbReference type="NCBI Taxonomy" id="3750"/>
    <lineage>
        <taxon>Eukaryota</taxon>
        <taxon>Viridiplantae</taxon>
        <taxon>Streptophyta</taxon>
        <taxon>Embryophyta</taxon>
        <taxon>Tracheophyta</taxon>
        <taxon>Spermatophyta</taxon>
        <taxon>Magnoliopsida</taxon>
        <taxon>eudicotyledons</taxon>
        <taxon>Gunneridae</taxon>
        <taxon>Pentapetalae</taxon>
        <taxon>rosids</taxon>
        <taxon>fabids</taxon>
        <taxon>Rosales</taxon>
        <taxon>Rosaceae</taxon>
        <taxon>Amygdaloideae</taxon>
        <taxon>Maleae</taxon>
        <taxon>Malus</taxon>
    </lineage>
</organism>
<name>A0A498K102_MALDO</name>
<sequence length="133" mass="15119">MEVDVDGTLSYPKPQVNGNGSHIFQEVLSTVVGDATSSKNYNTLEFDLIVYAPYLSIEGFVNDIEGQQRRKLIKSCSQMHHSLSLLGRYEYDLSVKLLAVQAQNFVINHETYPLNLMQQVCRVADFERLSFEL</sequence>